<dbReference type="Pfam" id="PF17829">
    <property type="entry name" value="GH115_C"/>
    <property type="match status" value="1"/>
</dbReference>
<comment type="caution">
    <text evidence="4">The sequence shown here is derived from an EMBL/GenBank/DDBJ whole genome shotgun (WGS) entry which is preliminary data.</text>
</comment>
<sequence length="1022" mass="113893">MCNLKRQALVALIACLGLASALLEEPFVNFTPSESSVELQGASLVYDSSDAVGLSIAINSLAVDFEQITGTKPPVHSWTHSGQSNSTQLGRRVTNSTIAADVVVVAATVDSPLLRQLEDDGKVDVEDIRGKWETFRTFVVQNPLPGVSRGLVIAGSDKRGAMFGVYTLAEQSGQSPLHWWADVPATKHDKIYALNKVTTHGEPSVKYRGLFINDEAPALVGWWGRKNNITDFTLDSEFYEHVFDLLVRLKANFIWPAMWASFIPKPGRIFFTDDPRNQQLADDYGIVVSTSHHEPMQRASNEWEQDPRGDWDWVKNKDNVTAFMEEGVRRAGKNETYFTLGMRGTNDGPIEADDPIAVLEDVFATEREILAKYYGNLTAANQVWTIYKEVATYYAAGLNPPDDVTLMFTDDNWGNVQRLPTEKERERTGGIGLYFHFQYVGRPKSWKSQNTNNLPKVYKELSQAHERGANQIWVMNVGDIKPYELPLSFAMDLAWNASNFDYDRIPTYLTAFASRDFGPEHAQDISAALFTYSHLVGLRKFEIVQPTTYSVLNYREAERVLEAWKQLADKASALQAAVPEDRRDTLFHLLTYPALIGYHYHFIVINSARNRQHTYERRNSANALAQQILDHFDEDFDLTEEFNGMLDGKWKGLLSTPKYDMDVSDWRPASSDAVANLSYVQLRQAFDYGFGDLGIYVEHSLSAWRQGRICASINPSLPTLEGFSPRMLTMEPHGPASRLIELFHRGDHRKPVTWSIEVPHPWVRVSLTSGAVSKDEPEQHVEVSIDWTSVPEGFNETVQIRVDWEPAPYFDLVHLPVRNLRAPEGFVGFPETNGLIAIEAPHFQRASDGSDNDDGVAFSHIPFLGSRSESGSIALKPFTAARKSADAARAAWVEYDVYIFSNATRGVNATVYVNGALDTDPGLPMEFSLSLADDGGDGGAANFTRLLGDPAKAGDTPPEWTAGVADHVWKKLVPLPPVGPGKHTLRWQANSPEVYLEKIVLAVSGAVPESYLGPPETRTGGQ</sequence>
<evidence type="ECO:0000313" key="5">
    <source>
        <dbReference type="Proteomes" id="UP000326340"/>
    </source>
</evidence>
<reference evidence="4 5" key="1">
    <citation type="journal article" date="2019" name="Sci. Rep.">
        <title>Colletotrichum shisoi sp. nov., an anthracnose pathogen of Perilla frutescens in Japan: molecular phylogenetic, morphological and genomic evidence.</title>
        <authorList>
            <person name="Gan P."/>
            <person name="Tsushima A."/>
            <person name="Hiroyama R."/>
            <person name="Narusaka M."/>
            <person name="Takano Y."/>
            <person name="Narusaka Y."/>
            <person name="Kawaradani M."/>
            <person name="Damm U."/>
            <person name="Shirasu K."/>
        </authorList>
    </citation>
    <scope>NUCLEOTIDE SEQUENCE [LARGE SCALE GENOMIC DNA]</scope>
    <source>
        <strain evidence="4 5">PG-2018a</strain>
    </source>
</reference>
<dbReference type="Gene3D" id="1.20.58.2150">
    <property type="match status" value="1"/>
</dbReference>
<dbReference type="InterPro" id="IPR031924">
    <property type="entry name" value="GH115"/>
</dbReference>
<gene>
    <name evidence="4" type="ORF">CSHISOI_05400</name>
</gene>
<keyword evidence="1" id="KW-0378">Hydrolase</keyword>
<dbReference type="OrthoDB" id="4849794at2759"/>
<dbReference type="PANTHER" id="PTHR37842:SF2">
    <property type="entry name" value="GYLCOSYL HYDROLASE 115 C-TERMINAL DOMAIN-CONTAINING PROTEIN"/>
    <property type="match status" value="1"/>
</dbReference>
<dbReference type="AlphaFoldDB" id="A0A5Q4BTV5"/>
<dbReference type="Gene3D" id="2.60.120.1620">
    <property type="match status" value="1"/>
</dbReference>
<accession>A0A5Q4BTV5</accession>
<protein>
    <recommendedName>
        <fullName evidence="3">Gylcosyl hydrolase 115 C-terminal domain-containing protein</fullName>
    </recommendedName>
</protein>
<dbReference type="InterPro" id="IPR042301">
    <property type="entry name" value="GH115_sf"/>
</dbReference>
<keyword evidence="5" id="KW-1185">Reference proteome</keyword>
<dbReference type="Gene3D" id="3.30.379.10">
    <property type="entry name" value="Chitobiase/beta-hexosaminidase domain 2-like"/>
    <property type="match status" value="1"/>
</dbReference>
<feature type="domain" description="Gylcosyl hydrolase 115 C-terminal" evidence="3">
    <location>
        <begin position="828"/>
        <end position="1016"/>
    </location>
</feature>
<dbReference type="GO" id="GO:0016787">
    <property type="term" value="F:hydrolase activity"/>
    <property type="evidence" value="ECO:0007669"/>
    <property type="project" value="UniProtKB-KW"/>
</dbReference>
<dbReference type="Proteomes" id="UP000326340">
    <property type="component" value="Unassembled WGS sequence"/>
</dbReference>
<evidence type="ECO:0000256" key="1">
    <source>
        <dbReference type="ARBA" id="ARBA00022801"/>
    </source>
</evidence>
<feature type="chain" id="PRO_5024843487" description="Gylcosyl hydrolase 115 C-terminal domain-containing protein" evidence="2">
    <location>
        <begin position="22"/>
        <end position="1022"/>
    </location>
</feature>
<organism evidence="4 5">
    <name type="scientific">Colletotrichum shisoi</name>
    <dbReference type="NCBI Taxonomy" id="2078593"/>
    <lineage>
        <taxon>Eukaryota</taxon>
        <taxon>Fungi</taxon>
        <taxon>Dikarya</taxon>
        <taxon>Ascomycota</taxon>
        <taxon>Pezizomycotina</taxon>
        <taxon>Sordariomycetes</taxon>
        <taxon>Hypocreomycetidae</taxon>
        <taxon>Glomerellales</taxon>
        <taxon>Glomerellaceae</taxon>
        <taxon>Colletotrichum</taxon>
        <taxon>Colletotrichum destructivum species complex</taxon>
    </lineage>
</organism>
<dbReference type="PANTHER" id="PTHR37842">
    <property type="match status" value="1"/>
</dbReference>
<evidence type="ECO:0000259" key="3">
    <source>
        <dbReference type="Pfam" id="PF17829"/>
    </source>
</evidence>
<proteinExistence type="predicted"/>
<dbReference type="InterPro" id="IPR041437">
    <property type="entry name" value="GH115_C"/>
</dbReference>
<evidence type="ECO:0000313" key="4">
    <source>
        <dbReference type="EMBL" id="TQN70066.1"/>
    </source>
</evidence>
<keyword evidence="2" id="KW-0732">Signal</keyword>
<evidence type="ECO:0000256" key="2">
    <source>
        <dbReference type="SAM" id="SignalP"/>
    </source>
</evidence>
<name>A0A5Q4BTV5_9PEZI</name>
<feature type="signal peptide" evidence="2">
    <location>
        <begin position="1"/>
        <end position="21"/>
    </location>
</feature>
<dbReference type="Pfam" id="PF15979">
    <property type="entry name" value="Glyco_hydro_115"/>
    <property type="match status" value="1"/>
</dbReference>
<dbReference type="InterPro" id="IPR029018">
    <property type="entry name" value="Hex-like_dom2"/>
</dbReference>
<dbReference type="Gene3D" id="3.20.20.520">
    <property type="entry name" value="Glycosyl hydrolase family 115"/>
    <property type="match status" value="1"/>
</dbReference>
<dbReference type="EMBL" id="PUHP01000433">
    <property type="protein sequence ID" value="TQN70066.1"/>
    <property type="molecule type" value="Genomic_DNA"/>
</dbReference>